<organism evidence="6 7">
    <name type="scientific">Datura stramonium</name>
    <name type="common">Jimsonweed</name>
    <name type="synonym">Common thornapple</name>
    <dbReference type="NCBI Taxonomy" id="4076"/>
    <lineage>
        <taxon>Eukaryota</taxon>
        <taxon>Viridiplantae</taxon>
        <taxon>Streptophyta</taxon>
        <taxon>Embryophyta</taxon>
        <taxon>Tracheophyta</taxon>
        <taxon>Spermatophyta</taxon>
        <taxon>Magnoliopsida</taxon>
        <taxon>eudicotyledons</taxon>
        <taxon>Gunneridae</taxon>
        <taxon>Pentapetalae</taxon>
        <taxon>asterids</taxon>
        <taxon>lamiids</taxon>
        <taxon>Solanales</taxon>
        <taxon>Solanaceae</taxon>
        <taxon>Solanoideae</taxon>
        <taxon>Datureae</taxon>
        <taxon>Datura</taxon>
    </lineage>
</organism>
<evidence type="ECO:0000256" key="5">
    <source>
        <dbReference type="ARBA" id="ARBA00023242"/>
    </source>
</evidence>
<proteinExistence type="predicted"/>
<evidence type="ECO:0000256" key="3">
    <source>
        <dbReference type="ARBA" id="ARBA00023125"/>
    </source>
</evidence>
<sequence>MGNHRREEDEASGYRNRASCFAKIVPCVAKSPAPEYKKLATPTKRDMSNFAYASDEERAASIEKAEKLEASLDQTHLYIKVRSMLPSHVSGGFWLGLPSNFCRKNFPRRDDALSPNR</sequence>
<keyword evidence="5" id="KW-0539">Nucleus</keyword>
<keyword evidence="4" id="KW-0804">Transcription</keyword>
<dbReference type="EMBL" id="JACEIK010002019">
    <property type="protein sequence ID" value="MCD9558485.1"/>
    <property type="molecule type" value="Genomic_DNA"/>
</dbReference>
<keyword evidence="2" id="KW-0805">Transcription regulation</keyword>
<dbReference type="InterPro" id="IPR015300">
    <property type="entry name" value="DNA-bd_pseudobarrel_sf"/>
</dbReference>
<gene>
    <name evidence="6" type="ORF">HAX54_015872</name>
</gene>
<evidence type="ECO:0000313" key="7">
    <source>
        <dbReference type="Proteomes" id="UP000823775"/>
    </source>
</evidence>
<accession>A0ABS8UK69</accession>
<evidence type="ECO:0000256" key="1">
    <source>
        <dbReference type="ARBA" id="ARBA00004123"/>
    </source>
</evidence>
<keyword evidence="7" id="KW-1185">Reference proteome</keyword>
<evidence type="ECO:0000256" key="4">
    <source>
        <dbReference type="ARBA" id="ARBA00023163"/>
    </source>
</evidence>
<comment type="subcellular location">
    <subcellularLocation>
        <location evidence="1">Nucleus</location>
    </subcellularLocation>
</comment>
<keyword evidence="3" id="KW-0238">DNA-binding</keyword>
<dbReference type="Gene3D" id="2.40.330.10">
    <property type="entry name" value="DNA-binding pseudobarrel domain"/>
    <property type="match status" value="1"/>
</dbReference>
<evidence type="ECO:0000256" key="2">
    <source>
        <dbReference type="ARBA" id="ARBA00023015"/>
    </source>
</evidence>
<name>A0ABS8UK69_DATST</name>
<evidence type="ECO:0000313" key="6">
    <source>
        <dbReference type="EMBL" id="MCD9558485.1"/>
    </source>
</evidence>
<dbReference type="Proteomes" id="UP000823775">
    <property type="component" value="Unassembled WGS sequence"/>
</dbReference>
<reference evidence="6 7" key="1">
    <citation type="journal article" date="2021" name="BMC Genomics">
        <title>Datura genome reveals duplications of psychoactive alkaloid biosynthetic genes and high mutation rate following tissue culture.</title>
        <authorList>
            <person name="Rajewski A."/>
            <person name="Carter-House D."/>
            <person name="Stajich J."/>
            <person name="Litt A."/>
        </authorList>
    </citation>
    <scope>NUCLEOTIDE SEQUENCE [LARGE SCALE GENOMIC DNA]</scope>
    <source>
        <strain evidence="6">AR-01</strain>
    </source>
</reference>
<comment type="caution">
    <text evidence="6">The sequence shown here is derived from an EMBL/GenBank/DDBJ whole genome shotgun (WGS) entry which is preliminary data.</text>
</comment>
<protein>
    <submittedName>
        <fullName evidence="6">Uncharacterized protein</fullName>
    </submittedName>
</protein>